<dbReference type="SMART" id="SM00052">
    <property type="entry name" value="EAL"/>
    <property type="match status" value="1"/>
</dbReference>
<dbReference type="SUPFAM" id="SSF55785">
    <property type="entry name" value="PYP-like sensor domain (PAS domain)"/>
    <property type="match status" value="2"/>
</dbReference>
<dbReference type="PROSITE" id="PS50112">
    <property type="entry name" value="PAS"/>
    <property type="match status" value="2"/>
</dbReference>
<dbReference type="NCBIfam" id="TIGR00254">
    <property type="entry name" value="GGDEF"/>
    <property type="match status" value="1"/>
</dbReference>
<evidence type="ECO:0000256" key="1">
    <source>
        <dbReference type="SAM" id="Phobius"/>
    </source>
</evidence>
<proteinExistence type="predicted"/>
<name>A0AA95SY80_9BURK</name>
<dbReference type="EMBL" id="CP116346">
    <property type="protein sequence ID" value="WIT13444.1"/>
    <property type="molecule type" value="Genomic_DNA"/>
</dbReference>
<dbReference type="AlphaFoldDB" id="A0AA95SY80"/>
<dbReference type="InterPro" id="IPR035965">
    <property type="entry name" value="PAS-like_dom_sf"/>
</dbReference>
<dbReference type="InterPro" id="IPR052155">
    <property type="entry name" value="Biofilm_reg_signaling"/>
</dbReference>
<dbReference type="Gene3D" id="3.30.450.20">
    <property type="entry name" value="PAS domain"/>
    <property type="match status" value="2"/>
</dbReference>
<evidence type="ECO:0000259" key="2">
    <source>
        <dbReference type="PROSITE" id="PS50112"/>
    </source>
</evidence>
<feature type="domain" description="GGDEF" evidence="4">
    <location>
        <begin position="352"/>
        <end position="485"/>
    </location>
</feature>
<organism evidence="5 6">
    <name type="scientific">Paucibacter sediminis</name>
    <dbReference type="NCBI Taxonomy" id="3019553"/>
    <lineage>
        <taxon>Bacteria</taxon>
        <taxon>Pseudomonadati</taxon>
        <taxon>Pseudomonadota</taxon>
        <taxon>Betaproteobacteria</taxon>
        <taxon>Burkholderiales</taxon>
        <taxon>Sphaerotilaceae</taxon>
        <taxon>Roseateles</taxon>
    </lineage>
</organism>
<keyword evidence="6" id="KW-1185">Reference proteome</keyword>
<dbReference type="Pfam" id="PF00990">
    <property type="entry name" value="GGDEF"/>
    <property type="match status" value="1"/>
</dbReference>
<dbReference type="InterPro" id="IPR029787">
    <property type="entry name" value="Nucleotide_cyclase"/>
</dbReference>
<feature type="domain" description="EAL" evidence="3">
    <location>
        <begin position="494"/>
        <end position="748"/>
    </location>
</feature>
<evidence type="ECO:0000313" key="6">
    <source>
        <dbReference type="Proteomes" id="UP001177769"/>
    </source>
</evidence>
<evidence type="ECO:0000259" key="3">
    <source>
        <dbReference type="PROSITE" id="PS50883"/>
    </source>
</evidence>
<dbReference type="SMART" id="SM00267">
    <property type="entry name" value="GGDEF"/>
    <property type="match status" value="1"/>
</dbReference>
<dbReference type="Pfam" id="PF00563">
    <property type="entry name" value="EAL"/>
    <property type="match status" value="1"/>
</dbReference>
<accession>A0AA95SY80</accession>
<dbReference type="CDD" id="cd01948">
    <property type="entry name" value="EAL"/>
    <property type="match status" value="1"/>
</dbReference>
<protein>
    <submittedName>
        <fullName evidence="5">EAL domain-containing protein</fullName>
    </submittedName>
</protein>
<keyword evidence="1" id="KW-0472">Membrane</keyword>
<dbReference type="InterPro" id="IPR001633">
    <property type="entry name" value="EAL_dom"/>
</dbReference>
<dbReference type="FunFam" id="3.20.20.450:FF:000001">
    <property type="entry name" value="Cyclic di-GMP phosphodiesterase yahA"/>
    <property type="match status" value="1"/>
</dbReference>
<dbReference type="PROSITE" id="PS50883">
    <property type="entry name" value="EAL"/>
    <property type="match status" value="1"/>
</dbReference>
<dbReference type="Proteomes" id="UP001177769">
    <property type="component" value="Chromosome"/>
</dbReference>
<dbReference type="Gene3D" id="3.30.70.270">
    <property type="match status" value="1"/>
</dbReference>
<dbReference type="Pfam" id="PF13426">
    <property type="entry name" value="PAS_9"/>
    <property type="match status" value="1"/>
</dbReference>
<keyword evidence="1" id="KW-1133">Transmembrane helix</keyword>
<dbReference type="PANTHER" id="PTHR44757:SF2">
    <property type="entry name" value="BIOFILM ARCHITECTURE MAINTENANCE PROTEIN MBAA"/>
    <property type="match status" value="1"/>
</dbReference>
<dbReference type="Gene3D" id="3.20.20.450">
    <property type="entry name" value="EAL domain"/>
    <property type="match status" value="1"/>
</dbReference>
<dbReference type="SUPFAM" id="SSF55073">
    <property type="entry name" value="Nucleotide cyclase"/>
    <property type="match status" value="1"/>
</dbReference>
<sequence length="759" mass="84200">MSLTLHRRIVPLALAWPWWANAQTSAESIANPLGLSGGSAILWLSSLCVAGGVAMGLVLSLVLSQRVRLRRRREELLRLRRDRAKLRALLNAIPDPMYFKDAQGAYEGCNPAFESVVGAGEAQLMGRRDADLAKPPTWTKQTSARRVLNWVEKPDGQRLCLDVVKAEVFDDDHYLGQVAVARDVTQLQQAMEQARRAATVFEHCGEGIMVTDARLQICDLNPALCAITGYNRAELLGQVPRLFRDGEQDPEKLKALWADVERCGKWSGELVDRHKNGDTVPVWVTVVRVPADESQAQEVQYLSVLTDISRIKQTEAELLHQSLHDRLTGLPNLALLRDRIARQIGIAQRDHTCVAVLYIDLDGFRDVNDIAGHTAGDQVLLTTTERFVNVMRASDSVARVGADEFVVVLSGLVDEETAMRLGDRLIQAMDEPIVVGQQRFNLGASIGLALFPTDGVAVDDLLRNAEAAMCRAKVHARNTVQAYRPELTQVVQQRFELTHALRHANEAAQFRLEYQPQVRLSDGHLVGAEALLRWRHPTRGPISPAEFIPLAEDTGLIIPIGRWVLEQACAQAARWQGQPGKPQQVAVNVSARQLRQSDFIDTVDFILKETGCPPQALELEVTESLLLEDAEQAIELLGQLASRGVRVAIDDFGTGYSSLSYLKRMPVQTLKIDRSFVQELGSDSNVAAIARTVIVLARSLNLDVLAEGVETAEQAEWLKREGCDWAQGWHYGRPMPAEDFVLPKQEPARKPQLKHLHLA</sequence>
<dbReference type="NCBIfam" id="TIGR00229">
    <property type="entry name" value="sensory_box"/>
    <property type="match status" value="2"/>
</dbReference>
<dbReference type="CDD" id="cd00130">
    <property type="entry name" value="PAS"/>
    <property type="match status" value="1"/>
</dbReference>
<dbReference type="InterPro" id="IPR013656">
    <property type="entry name" value="PAS_4"/>
</dbReference>
<feature type="domain" description="PAS" evidence="2">
    <location>
        <begin position="82"/>
        <end position="127"/>
    </location>
</feature>
<keyword evidence="1" id="KW-0812">Transmembrane</keyword>
<reference evidence="5" key="1">
    <citation type="submission" date="2023-01" db="EMBL/GenBank/DDBJ databases">
        <title>Whole genome sequence of Paucibacter sp. S2-9 isolated from pond sediment.</title>
        <authorList>
            <person name="Jung J.Y."/>
        </authorList>
    </citation>
    <scope>NUCLEOTIDE SEQUENCE</scope>
    <source>
        <strain evidence="5">S2-9</strain>
    </source>
</reference>
<feature type="transmembrane region" description="Helical" evidence="1">
    <location>
        <begin position="42"/>
        <end position="63"/>
    </location>
</feature>
<dbReference type="KEGG" id="pais:PFX98_07475"/>
<dbReference type="CDD" id="cd01949">
    <property type="entry name" value="GGDEF"/>
    <property type="match status" value="1"/>
</dbReference>
<dbReference type="PROSITE" id="PS50887">
    <property type="entry name" value="GGDEF"/>
    <property type="match status" value="1"/>
</dbReference>
<feature type="domain" description="PAS" evidence="2">
    <location>
        <begin position="193"/>
        <end position="238"/>
    </location>
</feature>
<dbReference type="Pfam" id="PF08448">
    <property type="entry name" value="PAS_4"/>
    <property type="match status" value="1"/>
</dbReference>
<dbReference type="PANTHER" id="PTHR44757">
    <property type="entry name" value="DIGUANYLATE CYCLASE DGCP"/>
    <property type="match status" value="1"/>
</dbReference>
<dbReference type="InterPro" id="IPR043128">
    <property type="entry name" value="Rev_trsase/Diguanyl_cyclase"/>
</dbReference>
<dbReference type="SMART" id="SM00091">
    <property type="entry name" value="PAS"/>
    <property type="match status" value="2"/>
</dbReference>
<dbReference type="SUPFAM" id="SSF141868">
    <property type="entry name" value="EAL domain-like"/>
    <property type="match status" value="1"/>
</dbReference>
<gene>
    <name evidence="5" type="ORF">PFX98_07475</name>
</gene>
<evidence type="ECO:0000259" key="4">
    <source>
        <dbReference type="PROSITE" id="PS50887"/>
    </source>
</evidence>
<dbReference type="InterPro" id="IPR035919">
    <property type="entry name" value="EAL_sf"/>
</dbReference>
<dbReference type="InterPro" id="IPR000160">
    <property type="entry name" value="GGDEF_dom"/>
</dbReference>
<dbReference type="RefSeq" id="WP_285234556.1">
    <property type="nucleotide sequence ID" value="NZ_CP116346.1"/>
</dbReference>
<evidence type="ECO:0000313" key="5">
    <source>
        <dbReference type="EMBL" id="WIT13444.1"/>
    </source>
</evidence>
<dbReference type="InterPro" id="IPR000014">
    <property type="entry name" value="PAS"/>
</dbReference>